<name>A0A7K1T9Z0_9BACT</name>
<dbReference type="SUPFAM" id="SSF53927">
    <property type="entry name" value="Cytidine deaminase-like"/>
    <property type="match status" value="1"/>
</dbReference>
<evidence type="ECO:0000256" key="4">
    <source>
        <dbReference type="ARBA" id="ARBA00022833"/>
    </source>
</evidence>
<dbReference type="InterPro" id="IPR016192">
    <property type="entry name" value="APOBEC/CMP_deaminase_Zn-bd"/>
</dbReference>
<sequence length="162" mass="18080">MSLDSPQPNPAFMREAIQLSLEKMQAGFGGPFGAVIVKDGQIIARGFNQVTSTLDPTCHAEVDAIRKACQVLGTFQLDGCDLYTSCEPCPMCLGAIYWARPARVFYANTKADAAAIGFDDQFIYDEIDKPLPERRLPMQQFLRDEALVSFEAWRAKESRTDY</sequence>
<dbReference type="PANTHER" id="PTHR11079:SF161">
    <property type="entry name" value="CMP_DCMP-TYPE DEAMINASE DOMAIN-CONTAINING PROTEIN"/>
    <property type="match status" value="1"/>
</dbReference>
<keyword evidence="4" id="KW-0862">Zinc</keyword>
<dbReference type="Proteomes" id="UP000441336">
    <property type="component" value="Unassembled WGS sequence"/>
</dbReference>
<dbReference type="AlphaFoldDB" id="A0A7K1T9Z0"/>
<keyword evidence="7" id="KW-1185">Reference proteome</keyword>
<reference evidence="6 7" key="1">
    <citation type="submission" date="2019-12" db="EMBL/GenBank/DDBJ databases">
        <title>Hymenobacter sp. HMF4947 Genome sequencing and assembly.</title>
        <authorList>
            <person name="Kang H."/>
            <person name="Cha I."/>
            <person name="Kim H."/>
            <person name="Joh K."/>
        </authorList>
    </citation>
    <scope>NUCLEOTIDE SEQUENCE [LARGE SCALE GENOMIC DNA]</scope>
    <source>
        <strain evidence="6 7">HMF4947</strain>
    </source>
</reference>
<dbReference type="CDD" id="cd01285">
    <property type="entry name" value="nucleoside_deaminase"/>
    <property type="match status" value="1"/>
</dbReference>
<dbReference type="PROSITE" id="PS00903">
    <property type="entry name" value="CYT_DCMP_DEAMINASES_1"/>
    <property type="match status" value="1"/>
</dbReference>
<dbReference type="FunFam" id="3.40.140.10:FF:000011">
    <property type="entry name" value="tRNA-specific adenosine deaminase"/>
    <property type="match status" value="1"/>
</dbReference>
<evidence type="ECO:0000256" key="3">
    <source>
        <dbReference type="ARBA" id="ARBA00022801"/>
    </source>
</evidence>
<dbReference type="GO" id="GO:0006152">
    <property type="term" value="P:purine nucleoside catabolic process"/>
    <property type="evidence" value="ECO:0007669"/>
    <property type="project" value="TreeGrafter"/>
</dbReference>
<dbReference type="Pfam" id="PF00383">
    <property type="entry name" value="dCMP_cyt_deam_1"/>
    <property type="match status" value="1"/>
</dbReference>
<evidence type="ECO:0000313" key="6">
    <source>
        <dbReference type="EMBL" id="MVN75215.1"/>
    </source>
</evidence>
<dbReference type="Gene3D" id="3.40.140.10">
    <property type="entry name" value="Cytidine Deaminase, domain 2"/>
    <property type="match status" value="1"/>
</dbReference>
<dbReference type="EMBL" id="WQKZ01000001">
    <property type="protein sequence ID" value="MVN75215.1"/>
    <property type="molecule type" value="Genomic_DNA"/>
</dbReference>
<keyword evidence="2" id="KW-0479">Metal-binding</keyword>
<keyword evidence="3" id="KW-0378">Hydrolase</keyword>
<evidence type="ECO:0000259" key="5">
    <source>
        <dbReference type="PROSITE" id="PS51747"/>
    </source>
</evidence>
<protein>
    <submittedName>
        <fullName evidence="6">tRNA-specific adenosine deaminase</fullName>
    </submittedName>
</protein>
<gene>
    <name evidence="6" type="ORF">GO988_02645</name>
</gene>
<dbReference type="GO" id="GO:0047974">
    <property type="term" value="F:guanosine deaminase activity"/>
    <property type="evidence" value="ECO:0007669"/>
    <property type="project" value="TreeGrafter"/>
</dbReference>
<evidence type="ECO:0000313" key="7">
    <source>
        <dbReference type="Proteomes" id="UP000441336"/>
    </source>
</evidence>
<feature type="domain" description="CMP/dCMP-type deaminase" evidence="5">
    <location>
        <begin position="7"/>
        <end position="138"/>
    </location>
</feature>
<accession>A0A7K1T9Z0</accession>
<dbReference type="InterPro" id="IPR016193">
    <property type="entry name" value="Cytidine_deaminase-like"/>
</dbReference>
<comment type="similarity">
    <text evidence="1">Belongs to the cytidine and deoxycytidylate deaminase family.</text>
</comment>
<comment type="caution">
    <text evidence="6">The sequence shown here is derived from an EMBL/GenBank/DDBJ whole genome shotgun (WGS) entry which is preliminary data.</text>
</comment>
<proteinExistence type="inferred from homology"/>
<evidence type="ECO:0000256" key="2">
    <source>
        <dbReference type="ARBA" id="ARBA00022723"/>
    </source>
</evidence>
<dbReference type="PANTHER" id="PTHR11079">
    <property type="entry name" value="CYTOSINE DEAMINASE FAMILY MEMBER"/>
    <property type="match status" value="1"/>
</dbReference>
<dbReference type="GO" id="GO:0008270">
    <property type="term" value="F:zinc ion binding"/>
    <property type="evidence" value="ECO:0007669"/>
    <property type="project" value="InterPro"/>
</dbReference>
<dbReference type="InterPro" id="IPR002125">
    <property type="entry name" value="CMP_dCMP_dom"/>
</dbReference>
<evidence type="ECO:0000256" key="1">
    <source>
        <dbReference type="ARBA" id="ARBA00006576"/>
    </source>
</evidence>
<dbReference type="RefSeq" id="WP_157561975.1">
    <property type="nucleotide sequence ID" value="NZ_WQKZ01000001.1"/>
</dbReference>
<organism evidence="6 7">
    <name type="scientific">Hymenobacter ginkgonis</name>
    <dbReference type="NCBI Taxonomy" id="2682976"/>
    <lineage>
        <taxon>Bacteria</taxon>
        <taxon>Pseudomonadati</taxon>
        <taxon>Bacteroidota</taxon>
        <taxon>Cytophagia</taxon>
        <taxon>Cytophagales</taxon>
        <taxon>Hymenobacteraceae</taxon>
        <taxon>Hymenobacter</taxon>
    </lineage>
</organism>
<dbReference type="PROSITE" id="PS51747">
    <property type="entry name" value="CYT_DCMP_DEAMINASES_2"/>
    <property type="match status" value="1"/>
</dbReference>